<dbReference type="Proteomes" id="UP000185271">
    <property type="component" value="Genome"/>
</dbReference>
<dbReference type="GeneID" id="1258651"/>
<reference evidence="6 7" key="2">
    <citation type="journal article" date="2015" name="MBio">
        <title>Covalent Modification of Bacteriophage T4 DNA Inhibits CRISPR-Cas9.</title>
        <authorList>
            <person name="Bryson A.L."/>
            <person name="Hwang Y."/>
            <person name="Sherrill-Mix S."/>
            <person name="Wu G.D."/>
            <person name="Lewis J.D."/>
            <person name="Black L."/>
            <person name="Clark T.A."/>
            <person name="Bushman F.D."/>
        </authorList>
    </citation>
    <scope>NUCLEOTIDE SEQUENCE [LARGE SCALE GENOMIC DNA]</scope>
    <source>
        <strain evidence="3">147</strain>
        <strain evidence="4">GT7</strain>
        <strain evidence="2">Wild</strain>
    </source>
</reference>
<evidence type="ECO:0000313" key="1">
    <source>
        <dbReference type="EMBL" id="ADJ39802.1"/>
    </source>
</evidence>
<dbReference type="EMBL" id="HM137666">
    <property type="protein sequence ID" value="ADJ39802.1"/>
    <property type="molecule type" value="Genomic_DNA"/>
</dbReference>
<evidence type="ECO:0000313" key="3">
    <source>
        <dbReference type="EMBL" id="AHY83800.1"/>
    </source>
</evidence>
<proteinExistence type="predicted"/>
<evidence type="ECO:0000313" key="2">
    <source>
        <dbReference type="EMBL" id="AHY83608.1"/>
    </source>
</evidence>
<protein>
    <submittedName>
        <fullName evidence="1">Uncharacterized protein 49.2</fullName>
    </submittedName>
</protein>
<evidence type="ECO:0000313" key="8">
    <source>
        <dbReference type="Proteomes" id="UP000185271"/>
    </source>
</evidence>
<organism evidence="2 8">
    <name type="scientific">Enterobacteria phage T4</name>
    <name type="common">Bacteriophage T4</name>
    <dbReference type="NCBI Taxonomy" id="10665"/>
    <lineage>
        <taxon>Viruses</taxon>
        <taxon>Duplodnaviria</taxon>
        <taxon>Heunggongvirae</taxon>
        <taxon>Uroviricota</taxon>
        <taxon>Caudoviricetes</taxon>
        <taxon>Pantevenvirales</taxon>
        <taxon>Straboviridae</taxon>
        <taxon>Tevenvirinae</taxon>
        <taxon>Tequatrovirus</taxon>
    </lineage>
</organism>
<dbReference type="OrthoDB" id="17244at10239"/>
<dbReference type="Proteomes" id="UP000185269">
    <property type="component" value="Genome"/>
</dbReference>
<evidence type="ECO:0000313" key="5">
    <source>
        <dbReference type="Proteomes" id="UP000001092"/>
    </source>
</evidence>
<gene>
    <name evidence="1" type="primary">49.2</name>
    <name evidence="3" type="ORF">T4147_082</name>
    <name evidence="4" type="ORF">T4GT7_082</name>
    <name evidence="1" type="ORF">T4Tp085</name>
    <name evidence="2" type="ORF">T4wild_082</name>
</gene>
<dbReference type="RefSeq" id="NP_049696.1">
    <property type="nucleotide sequence ID" value="NC_000866.4"/>
</dbReference>
<dbReference type="KEGG" id="vg:1258651"/>
<name>A0A023ZW11_BPT4</name>
<accession>A0A023ZW11</accession>
<evidence type="ECO:0000313" key="7">
    <source>
        <dbReference type="Proteomes" id="UP000185270"/>
    </source>
</evidence>
<dbReference type="Proteomes" id="UP000185270">
    <property type="component" value="Segment"/>
</dbReference>
<organismHost>
    <name type="scientific">Escherichia coli</name>
    <dbReference type="NCBI Taxonomy" id="562"/>
</organismHost>
<dbReference type="EMBL" id="KJ477686">
    <property type="protein sequence ID" value="AHY83993.1"/>
    <property type="molecule type" value="Genomic_DNA"/>
</dbReference>
<evidence type="ECO:0000313" key="6">
    <source>
        <dbReference type="Proteomes" id="UP000185269"/>
    </source>
</evidence>
<dbReference type="EMBL" id="KJ477685">
    <property type="protein sequence ID" value="AHY83800.1"/>
    <property type="molecule type" value="Genomic_DNA"/>
</dbReference>
<reference evidence="1 5" key="1">
    <citation type="journal article" date="2010" name="Virol. J.">
        <title>Genomes of the T4-related bacteriophages as windows on microbial genome evolution.</title>
        <authorList>
            <person name="Petrov V.M."/>
            <person name="Ratnayaka S."/>
            <person name="Nolan J.M."/>
            <person name="Miller E.S."/>
            <person name="Karam J.D."/>
        </authorList>
    </citation>
    <scope>NUCLEOTIDE SEQUENCE [LARGE SCALE GENOMIC DNA]</scope>
    <source>
        <strain evidence="5">T4T</strain>
    </source>
</reference>
<sequence>MNIENKLDVDAVLSEIIEDHDAFSENYDFDFSDYLKPIEIEDWVQDGKCQYRQCVYFSPKHNVHVAVNESRSGSYHSDWYYAVPTVELVELRERVVTQTVREWITL</sequence>
<evidence type="ECO:0000313" key="4">
    <source>
        <dbReference type="EMBL" id="AHY83993.1"/>
    </source>
</evidence>
<accession>D9IEB6</accession>
<dbReference type="Proteomes" id="UP000001092">
    <property type="component" value="Segment"/>
</dbReference>
<dbReference type="EMBL" id="KJ477684">
    <property type="protein sequence ID" value="AHY83608.1"/>
    <property type="molecule type" value="Genomic_DNA"/>
</dbReference>